<keyword evidence="1" id="KW-0472">Membrane</keyword>
<reference evidence="2" key="4">
    <citation type="journal article" date="1995" name="J. Cell Biol.">
        <title>DNM1, a dynamin-related gene, participates in endosomal trafficking in yeast.</title>
        <authorList>
            <person name="Gammie A.E."/>
            <person name="Kurihara L.J."/>
            <person name="Vallee R.B."/>
            <person name="Rose M.D."/>
        </authorList>
    </citation>
    <scope>NUCLEOTIDE SEQUENCE</scope>
    <source>
        <strain evidence="2">FY23 /RD005</strain>
    </source>
</reference>
<keyword evidence="1" id="KW-0812">Transmembrane</keyword>
<organism evidence="2">
    <name type="scientific">Saccharomyces cerevisiae</name>
    <name type="common">Baker's yeast</name>
    <dbReference type="NCBI Taxonomy" id="4932"/>
    <lineage>
        <taxon>Eukaryota</taxon>
        <taxon>Fungi</taxon>
        <taxon>Dikarya</taxon>
        <taxon>Ascomycota</taxon>
        <taxon>Saccharomycotina</taxon>
        <taxon>Saccharomycetes</taxon>
        <taxon>Saccharomycetales</taxon>
        <taxon>Saccharomycetaceae</taxon>
        <taxon>Saccharomyces</taxon>
    </lineage>
</organism>
<reference evidence="2" key="3">
    <citation type="journal article" date="1994" name="J. Cell Biol.">
        <title>MMM1 encodes a mitochondrial outer membrane protein essential for establishing and maintaining the structure of yeast mitochondria.</title>
        <authorList>
            <person name="Burgess S.M."/>
            <person name="Delannoy M."/>
            <person name="Jensen R.E."/>
        </authorList>
    </citation>
    <scope>NUCLEOTIDE SEQUENCE</scope>
    <source>
        <strain evidence="2">FY23 /RD005</strain>
    </source>
</reference>
<evidence type="ECO:0000313" key="2">
    <source>
        <dbReference type="EMBL" id="CAA62773.1"/>
    </source>
</evidence>
<dbReference type="EMBL" id="X91488">
    <property type="protein sequence ID" value="CAA62773.1"/>
    <property type="molecule type" value="Genomic_DNA"/>
</dbReference>
<dbReference type="AlphaFoldDB" id="E9PAA7"/>
<reference evidence="2" key="5">
    <citation type="journal article" date="1996" name="Yeast">
        <title>Sequence analysis of the CEN12 region of Saccharomyces cerevisiae on a 43.7 kb fragment of chromosome XII including an open reading frame homologous to the human cystic fibrosis transmembrane conductance regulator protein CFTR.</title>
        <authorList>
            <person name="Miosga T."/>
            <person name="Zimmermann F.K."/>
        </authorList>
    </citation>
    <scope>NUCLEOTIDE SEQUENCE</scope>
    <source>
        <strain evidence="2">FY23 /RD005</strain>
    </source>
</reference>
<sequence length="140" mass="16413">DQWQLTVVVLCGVFGSGFLFTGFSFSFQLESSFLLLSLFLLLFLQFLQGLLGQWLTIFPKNNLSRFCGFFNSFDNIFVLRHHVKCFFFSFTINLKRPFQPMIENLNKSVVLLHPYMTLNNFSFLLFSRKCVIRYSSLMIS</sequence>
<accession>E9PAA7</accession>
<feature type="transmembrane region" description="Helical" evidence="1">
    <location>
        <begin position="7"/>
        <end position="27"/>
    </location>
</feature>
<reference evidence="2" key="2">
    <citation type="journal article" date="1992" name="Proc. Natl. Acad. Sci. U.S.A.">
        <title>A putative ATP-dependent RNA helicase involved in Saccharomyces cerevisiae ribosome assembly.</title>
        <authorList>
            <person name="Ripmaster T.L."/>
            <person name="Vaughn G.P."/>
            <person name="Woolford J.L. Jr."/>
        </authorList>
    </citation>
    <scope>NUCLEOTIDE SEQUENCE</scope>
    <source>
        <strain evidence="2">FY23 /RD005</strain>
    </source>
</reference>
<proteinExistence type="predicted"/>
<protein>
    <submittedName>
        <fullName evidence="2">L1301 protein</fullName>
    </submittedName>
</protein>
<gene>
    <name evidence="2" type="primary">L1301</name>
</gene>
<reference evidence="2" key="1">
    <citation type="journal article" date="1991" name="Mol. Cell. Biol.">
        <title>SDC25, a CDC25-like gene which contains a RAS-activating domain and is a dispensable gene of Saccharomyces cerevisiae.</title>
        <authorList>
            <person name="Damak F."/>
            <person name="Boy-Marcotte E."/>
            <person name="le Roscouet D."/>
            <person name="Guilbaud R."/>
            <person name="Jacquet M."/>
        </authorList>
    </citation>
    <scope>NUCLEOTIDE SEQUENCE</scope>
    <source>
        <strain evidence="2">FY23 /RD005</strain>
    </source>
</reference>
<name>E9PAA7_YEASX</name>
<evidence type="ECO:0000256" key="1">
    <source>
        <dbReference type="SAM" id="Phobius"/>
    </source>
</evidence>
<feature type="non-terminal residue" evidence="2">
    <location>
        <position position="1"/>
    </location>
</feature>
<keyword evidence="1" id="KW-1133">Transmembrane helix</keyword>
<feature type="transmembrane region" description="Helical" evidence="1">
    <location>
        <begin position="33"/>
        <end position="55"/>
    </location>
</feature>